<dbReference type="GO" id="GO:0043565">
    <property type="term" value="F:sequence-specific DNA binding"/>
    <property type="evidence" value="ECO:0007669"/>
    <property type="project" value="InterPro"/>
</dbReference>
<dbReference type="SUPFAM" id="SSF55781">
    <property type="entry name" value="GAF domain-like"/>
    <property type="match status" value="1"/>
</dbReference>
<dbReference type="GO" id="GO:0006355">
    <property type="term" value="P:regulation of DNA-templated transcription"/>
    <property type="evidence" value="ECO:0007669"/>
    <property type="project" value="InterPro"/>
</dbReference>
<accession>A0A7C3US41</accession>
<dbReference type="PANTHER" id="PTHR32071">
    <property type="entry name" value="TRANSCRIPTIONAL REGULATORY PROTEIN"/>
    <property type="match status" value="1"/>
</dbReference>
<dbReference type="InterPro" id="IPR003018">
    <property type="entry name" value="GAF"/>
</dbReference>
<evidence type="ECO:0000256" key="2">
    <source>
        <dbReference type="ARBA" id="ARBA00022840"/>
    </source>
</evidence>
<dbReference type="Gene3D" id="3.40.50.300">
    <property type="entry name" value="P-loop containing nucleotide triphosphate hydrolases"/>
    <property type="match status" value="1"/>
</dbReference>
<dbReference type="InterPro" id="IPR027417">
    <property type="entry name" value="P-loop_NTPase"/>
</dbReference>
<dbReference type="EMBL" id="DTMQ01000046">
    <property type="protein sequence ID" value="HGE99908.1"/>
    <property type="molecule type" value="Genomic_DNA"/>
</dbReference>
<dbReference type="InterPro" id="IPR025662">
    <property type="entry name" value="Sigma_54_int_dom_ATP-bd_1"/>
</dbReference>
<keyword evidence="6" id="KW-0804">Transcription</keyword>
<evidence type="ECO:0000259" key="7">
    <source>
        <dbReference type="PROSITE" id="PS50045"/>
    </source>
</evidence>
<dbReference type="PANTHER" id="PTHR32071:SF113">
    <property type="entry name" value="ALGINATE BIOSYNTHESIS TRANSCRIPTIONAL REGULATORY PROTEIN ALGB"/>
    <property type="match status" value="1"/>
</dbReference>
<dbReference type="InterPro" id="IPR058031">
    <property type="entry name" value="AAA_lid_NorR"/>
</dbReference>
<dbReference type="InterPro" id="IPR029016">
    <property type="entry name" value="GAF-like_dom_sf"/>
</dbReference>
<dbReference type="PRINTS" id="PR01590">
    <property type="entry name" value="HTHFIS"/>
</dbReference>
<dbReference type="Gene3D" id="1.10.8.60">
    <property type="match status" value="1"/>
</dbReference>
<evidence type="ECO:0000256" key="3">
    <source>
        <dbReference type="ARBA" id="ARBA00023015"/>
    </source>
</evidence>
<evidence type="ECO:0000256" key="6">
    <source>
        <dbReference type="ARBA" id="ARBA00023163"/>
    </source>
</evidence>
<dbReference type="PROSITE" id="PS00676">
    <property type="entry name" value="SIGMA54_INTERACT_2"/>
    <property type="match status" value="1"/>
</dbReference>
<dbReference type="PROSITE" id="PS00675">
    <property type="entry name" value="SIGMA54_INTERACT_1"/>
    <property type="match status" value="1"/>
</dbReference>
<dbReference type="CDD" id="cd00009">
    <property type="entry name" value="AAA"/>
    <property type="match status" value="1"/>
</dbReference>
<keyword evidence="3" id="KW-0805">Transcription regulation</keyword>
<dbReference type="FunFam" id="1.10.8.60:FF:000014">
    <property type="entry name" value="DNA-binding transcriptional regulator NtrC"/>
    <property type="match status" value="1"/>
</dbReference>
<dbReference type="SUPFAM" id="SSF52540">
    <property type="entry name" value="P-loop containing nucleoside triphosphate hydrolases"/>
    <property type="match status" value="1"/>
</dbReference>
<dbReference type="SUPFAM" id="SSF46689">
    <property type="entry name" value="Homeodomain-like"/>
    <property type="match status" value="1"/>
</dbReference>
<evidence type="ECO:0000256" key="4">
    <source>
        <dbReference type="ARBA" id="ARBA00023125"/>
    </source>
</evidence>
<dbReference type="Gene3D" id="3.30.450.40">
    <property type="match status" value="1"/>
</dbReference>
<dbReference type="Pfam" id="PF01590">
    <property type="entry name" value="GAF"/>
    <property type="match status" value="1"/>
</dbReference>
<dbReference type="PROSITE" id="PS00688">
    <property type="entry name" value="SIGMA54_INTERACT_3"/>
    <property type="match status" value="1"/>
</dbReference>
<dbReference type="Pfam" id="PF00158">
    <property type="entry name" value="Sigma54_activat"/>
    <property type="match status" value="1"/>
</dbReference>
<dbReference type="SMART" id="SM00065">
    <property type="entry name" value="GAF"/>
    <property type="match status" value="1"/>
</dbReference>
<name>A0A7C3US41_UNCW3</name>
<proteinExistence type="predicted"/>
<evidence type="ECO:0000256" key="5">
    <source>
        <dbReference type="ARBA" id="ARBA00023159"/>
    </source>
</evidence>
<dbReference type="PROSITE" id="PS50045">
    <property type="entry name" value="SIGMA54_INTERACT_4"/>
    <property type="match status" value="1"/>
</dbReference>
<protein>
    <submittedName>
        <fullName evidence="8">GAF domain-containing protein</fullName>
    </submittedName>
</protein>
<dbReference type="InterPro" id="IPR002078">
    <property type="entry name" value="Sigma_54_int"/>
</dbReference>
<evidence type="ECO:0000313" key="8">
    <source>
        <dbReference type="EMBL" id="HGE99908.1"/>
    </source>
</evidence>
<keyword evidence="5" id="KW-0010">Activator</keyword>
<keyword evidence="2" id="KW-0067">ATP-binding</keyword>
<dbReference type="Gene3D" id="1.10.10.60">
    <property type="entry name" value="Homeodomain-like"/>
    <property type="match status" value="1"/>
</dbReference>
<dbReference type="InterPro" id="IPR025943">
    <property type="entry name" value="Sigma_54_int_dom_ATP-bd_2"/>
</dbReference>
<keyword evidence="1" id="KW-0547">Nucleotide-binding</keyword>
<sequence length="496" mass="56312">MSSTLSKERLEVLYQCAEIINSILSKKELLEKIMDLCLSTLRAERGVVVLKEGERFFPVVVRDKRAGDLEEVKRVSSSIISEVMRKGTPILLHSAQESSFRAKESVILSQIQSVLCCPLKKRERLIGVIYCDSLSQSGLFTKEDLEFLSAFSNLCAIAIENTRLMENLQEENLYLRREMAESYFFENIIGQSEKMLAVFSLLKRVSGTDVNVLIYGESGTGKELVAKAIHYTSPRREKKFIPIYCGSLPETLLESELFGYKKGSFTGALSDKKGLLEEADGGTLFLDEVADIPVSIQAKLLRFLQEGEIRRIGESEPRRVDLRIIAATNRDLKEEIKKKTFREDLYYRLNVVVINLPPLRERGEDILLLANHFIKNFRERYGRKIEGLSPEAQKLLLSYPWPGNVRELENAIARACALTTGPLIKPEDLRLEDALELEREGGSLRESIKAKEREKIILALRQCGGNKTEAAKILGISRRSLYYKMDELGIKEEEYA</sequence>
<dbReference type="AlphaFoldDB" id="A0A7C3US41"/>
<feature type="domain" description="Sigma-54 factor interaction" evidence="7">
    <location>
        <begin position="188"/>
        <end position="417"/>
    </location>
</feature>
<dbReference type="InterPro" id="IPR025944">
    <property type="entry name" value="Sigma_54_int_dom_CS"/>
</dbReference>
<dbReference type="InterPro" id="IPR003593">
    <property type="entry name" value="AAA+_ATPase"/>
</dbReference>
<gene>
    <name evidence="8" type="ORF">ENX07_07580</name>
</gene>
<comment type="caution">
    <text evidence="8">The sequence shown here is derived from an EMBL/GenBank/DDBJ whole genome shotgun (WGS) entry which is preliminary data.</text>
</comment>
<evidence type="ECO:0000256" key="1">
    <source>
        <dbReference type="ARBA" id="ARBA00022741"/>
    </source>
</evidence>
<dbReference type="FunFam" id="3.40.50.300:FF:000006">
    <property type="entry name" value="DNA-binding transcriptional regulator NtrC"/>
    <property type="match status" value="1"/>
</dbReference>
<dbReference type="Pfam" id="PF02954">
    <property type="entry name" value="HTH_8"/>
    <property type="match status" value="1"/>
</dbReference>
<dbReference type="Pfam" id="PF25601">
    <property type="entry name" value="AAA_lid_14"/>
    <property type="match status" value="1"/>
</dbReference>
<reference evidence="8" key="1">
    <citation type="journal article" date="2020" name="mSystems">
        <title>Genome- and Community-Level Interaction Insights into Carbon Utilization and Element Cycling Functions of Hydrothermarchaeota in Hydrothermal Sediment.</title>
        <authorList>
            <person name="Zhou Z."/>
            <person name="Liu Y."/>
            <person name="Xu W."/>
            <person name="Pan J."/>
            <person name="Luo Z.H."/>
            <person name="Li M."/>
        </authorList>
    </citation>
    <scope>NUCLEOTIDE SEQUENCE [LARGE SCALE GENOMIC DNA]</scope>
    <source>
        <strain evidence="8">SpSt-906</strain>
    </source>
</reference>
<organism evidence="8">
    <name type="scientific">candidate division WOR-3 bacterium</name>
    <dbReference type="NCBI Taxonomy" id="2052148"/>
    <lineage>
        <taxon>Bacteria</taxon>
        <taxon>Bacteria division WOR-3</taxon>
    </lineage>
</organism>
<dbReference type="SMART" id="SM00382">
    <property type="entry name" value="AAA"/>
    <property type="match status" value="1"/>
</dbReference>
<dbReference type="InterPro" id="IPR009057">
    <property type="entry name" value="Homeodomain-like_sf"/>
</dbReference>
<dbReference type="InterPro" id="IPR002197">
    <property type="entry name" value="HTH_Fis"/>
</dbReference>
<keyword evidence="4" id="KW-0238">DNA-binding</keyword>
<dbReference type="GO" id="GO:0005524">
    <property type="term" value="F:ATP binding"/>
    <property type="evidence" value="ECO:0007669"/>
    <property type="project" value="UniProtKB-KW"/>
</dbReference>